<name>A0A4Y7SXN0_COPMI</name>
<accession>A0A4Y7SXN0</accession>
<dbReference type="STRING" id="71717.A0A4Y7SXN0"/>
<dbReference type="GO" id="GO:0010508">
    <property type="term" value="P:positive regulation of autophagy"/>
    <property type="evidence" value="ECO:0007669"/>
    <property type="project" value="TreeGrafter"/>
</dbReference>
<dbReference type="GO" id="GO:1990130">
    <property type="term" value="C:GATOR1 complex"/>
    <property type="evidence" value="ECO:0007669"/>
    <property type="project" value="TreeGrafter"/>
</dbReference>
<dbReference type="Proteomes" id="UP000298030">
    <property type="component" value="Unassembled WGS sequence"/>
</dbReference>
<gene>
    <name evidence="3" type="ORF">FA13DRAFT_1756284</name>
</gene>
<dbReference type="GO" id="GO:0005774">
    <property type="term" value="C:vacuolar membrane"/>
    <property type="evidence" value="ECO:0007669"/>
    <property type="project" value="TreeGrafter"/>
</dbReference>
<dbReference type="InterPro" id="IPR009348">
    <property type="entry name" value="NPR2-like"/>
</dbReference>
<comment type="similarity">
    <text evidence="1">Belongs to the NPR2 family.</text>
</comment>
<organism evidence="3 4">
    <name type="scientific">Coprinellus micaceus</name>
    <name type="common">Glistening ink-cap mushroom</name>
    <name type="synonym">Coprinus micaceus</name>
    <dbReference type="NCBI Taxonomy" id="71717"/>
    <lineage>
        <taxon>Eukaryota</taxon>
        <taxon>Fungi</taxon>
        <taxon>Dikarya</taxon>
        <taxon>Basidiomycota</taxon>
        <taxon>Agaricomycotina</taxon>
        <taxon>Agaricomycetes</taxon>
        <taxon>Agaricomycetidae</taxon>
        <taxon>Agaricales</taxon>
        <taxon>Agaricineae</taxon>
        <taxon>Psathyrellaceae</taxon>
        <taxon>Coprinellus</taxon>
    </lineage>
</organism>
<feature type="region of interest" description="Disordered" evidence="2">
    <location>
        <begin position="519"/>
        <end position="556"/>
    </location>
</feature>
<evidence type="ECO:0000256" key="1">
    <source>
        <dbReference type="ARBA" id="ARBA00008433"/>
    </source>
</evidence>
<dbReference type="PANTHER" id="PTHR12991">
    <property type="entry name" value="NITROGEN PERMEASE REGULATOR 2/TUMOR SUPPRESSOR CANDIDATE 4"/>
    <property type="match status" value="1"/>
</dbReference>
<dbReference type="GO" id="GO:1904262">
    <property type="term" value="P:negative regulation of TORC1 signaling"/>
    <property type="evidence" value="ECO:0007669"/>
    <property type="project" value="TreeGrafter"/>
</dbReference>
<dbReference type="OrthoDB" id="338854at2759"/>
<feature type="compositionally biased region" description="Low complexity" evidence="2">
    <location>
        <begin position="39"/>
        <end position="77"/>
    </location>
</feature>
<comment type="caution">
    <text evidence="3">The sequence shown here is derived from an EMBL/GenBank/DDBJ whole genome shotgun (WGS) entry which is preliminary data.</text>
</comment>
<evidence type="ECO:0000313" key="4">
    <source>
        <dbReference type="Proteomes" id="UP000298030"/>
    </source>
</evidence>
<keyword evidence="4" id="KW-1185">Reference proteome</keyword>
<proteinExistence type="inferred from homology"/>
<feature type="compositionally biased region" description="Polar residues" evidence="2">
    <location>
        <begin position="78"/>
        <end position="92"/>
    </location>
</feature>
<dbReference type="EMBL" id="QPFP01000047">
    <property type="protein sequence ID" value="TEB26617.1"/>
    <property type="molecule type" value="Genomic_DNA"/>
</dbReference>
<dbReference type="AlphaFoldDB" id="A0A4Y7SXN0"/>
<dbReference type="PANTHER" id="PTHR12991:SF10">
    <property type="entry name" value="GATOR COMPLEX PROTEIN NPRL2"/>
    <property type="match status" value="1"/>
</dbReference>
<feature type="compositionally biased region" description="Polar residues" evidence="2">
    <location>
        <begin position="631"/>
        <end position="650"/>
    </location>
</feature>
<feature type="region of interest" description="Disordered" evidence="2">
    <location>
        <begin position="39"/>
        <end position="112"/>
    </location>
</feature>
<protein>
    <submittedName>
        <fullName evidence="3">NPR2-domain-containing protein</fullName>
    </submittedName>
</protein>
<feature type="region of interest" description="Disordered" evidence="2">
    <location>
        <begin position="585"/>
        <end position="650"/>
    </location>
</feature>
<sequence>MDNSGGDSFLPRIQSVFYAIFDETTGPKIVYQVPEGLIASSPTAQPPSSTGSDYTSSKSPSPEPSSSSTQRSSATTPNLMSRNSSVSVTSPTDYFGRRGRQFPSPPKRSLSSHRTLFNFSDISMQHRIIGFPVQLPGWYKRNYFRFNLCFVFERSADLSCYEPIVRKVSRVLKSCEEESGFLSSDKTSHQVHAILEQLYEDLNSYSETSIPIDQFNSIELKIFPFYPNPPDVKDWMVPLCLINLTRRIEDNWDLTMKKICPFIDGVNHISRIAQLADCDIRLTRQAVGHLLFYQVIMTIDIFQFSNMYTLCKSMQWLADEGHVKDECGPYVVRDPTGKATPIPDWPDLLHLYSRLRTGKNLYEWMKTYNVEAYGIDVRRFVTFGVIKLPRAFCGEFIDTRFISPLNLSRDSKLPGYSVPLSAFDPAPSGSLARKRAWSLSNPTALRFPAFTASMAPSPISPAPDQITRHISQNSTNWISNDLALTADAPLTSANAIASATIHRPRKASAAEKVLEQLRQKGGSGIPSGMHSPRTSWMHFSQHKDDSGLPSASQSSATIPNSLGDSYSTVIGSATTTASVASVATTRAYPPSSPPTTTSRIYHERRNSRRSSFANPPITNPPPSPVMPKLTLTPSHTRGTRSPSTPMGINATTPYPKELLSLLDGEHHTDEVGIRLNVGWPQLEEWLVALGGGEGDGDFGEQVVIIYR</sequence>
<evidence type="ECO:0000256" key="2">
    <source>
        <dbReference type="SAM" id="MobiDB-lite"/>
    </source>
</evidence>
<evidence type="ECO:0000313" key="3">
    <source>
        <dbReference type="EMBL" id="TEB26617.1"/>
    </source>
</evidence>
<reference evidence="3 4" key="1">
    <citation type="journal article" date="2019" name="Nat. Ecol. Evol.">
        <title>Megaphylogeny resolves global patterns of mushroom evolution.</title>
        <authorList>
            <person name="Varga T."/>
            <person name="Krizsan K."/>
            <person name="Foldi C."/>
            <person name="Dima B."/>
            <person name="Sanchez-Garcia M."/>
            <person name="Sanchez-Ramirez S."/>
            <person name="Szollosi G.J."/>
            <person name="Szarkandi J.G."/>
            <person name="Papp V."/>
            <person name="Albert L."/>
            <person name="Andreopoulos W."/>
            <person name="Angelini C."/>
            <person name="Antonin V."/>
            <person name="Barry K.W."/>
            <person name="Bougher N.L."/>
            <person name="Buchanan P."/>
            <person name="Buyck B."/>
            <person name="Bense V."/>
            <person name="Catcheside P."/>
            <person name="Chovatia M."/>
            <person name="Cooper J."/>
            <person name="Damon W."/>
            <person name="Desjardin D."/>
            <person name="Finy P."/>
            <person name="Geml J."/>
            <person name="Haridas S."/>
            <person name="Hughes K."/>
            <person name="Justo A."/>
            <person name="Karasinski D."/>
            <person name="Kautmanova I."/>
            <person name="Kiss B."/>
            <person name="Kocsube S."/>
            <person name="Kotiranta H."/>
            <person name="LaButti K.M."/>
            <person name="Lechner B.E."/>
            <person name="Liimatainen K."/>
            <person name="Lipzen A."/>
            <person name="Lukacs Z."/>
            <person name="Mihaltcheva S."/>
            <person name="Morgado L.N."/>
            <person name="Niskanen T."/>
            <person name="Noordeloos M.E."/>
            <person name="Ohm R.A."/>
            <person name="Ortiz-Santana B."/>
            <person name="Ovrebo C."/>
            <person name="Racz N."/>
            <person name="Riley R."/>
            <person name="Savchenko A."/>
            <person name="Shiryaev A."/>
            <person name="Soop K."/>
            <person name="Spirin V."/>
            <person name="Szebenyi C."/>
            <person name="Tomsovsky M."/>
            <person name="Tulloss R.E."/>
            <person name="Uehling J."/>
            <person name="Grigoriev I.V."/>
            <person name="Vagvolgyi C."/>
            <person name="Papp T."/>
            <person name="Martin F.M."/>
            <person name="Miettinen O."/>
            <person name="Hibbett D.S."/>
            <person name="Nagy L.G."/>
        </authorList>
    </citation>
    <scope>NUCLEOTIDE SEQUENCE [LARGE SCALE GENOMIC DNA]</scope>
    <source>
        <strain evidence="3 4">FP101781</strain>
    </source>
</reference>
<dbReference type="GO" id="GO:0005096">
    <property type="term" value="F:GTPase activator activity"/>
    <property type="evidence" value="ECO:0007669"/>
    <property type="project" value="TreeGrafter"/>
</dbReference>
<dbReference type="Pfam" id="PF06218">
    <property type="entry name" value="NPR2"/>
    <property type="match status" value="2"/>
</dbReference>